<dbReference type="Proteomes" id="UP000805193">
    <property type="component" value="Unassembled WGS sequence"/>
</dbReference>
<evidence type="ECO:0000313" key="2">
    <source>
        <dbReference type="Proteomes" id="UP000805193"/>
    </source>
</evidence>
<comment type="caution">
    <text evidence="1">The sequence shown here is derived from an EMBL/GenBank/DDBJ whole genome shotgun (WGS) entry which is preliminary data.</text>
</comment>
<accession>A0AC60QDW6</accession>
<organism evidence="1 2">
    <name type="scientific">Ixodes persulcatus</name>
    <name type="common">Taiga tick</name>
    <dbReference type="NCBI Taxonomy" id="34615"/>
    <lineage>
        <taxon>Eukaryota</taxon>
        <taxon>Metazoa</taxon>
        <taxon>Ecdysozoa</taxon>
        <taxon>Arthropoda</taxon>
        <taxon>Chelicerata</taxon>
        <taxon>Arachnida</taxon>
        <taxon>Acari</taxon>
        <taxon>Parasitiformes</taxon>
        <taxon>Ixodida</taxon>
        <taxon>Ixodoidea</taxon>
        <taxon>Ixodidae</taxon>
        <taxon>Ixodinae</taxon>
        <taxon>Ixodes</taxon>
    </lineage>
</organism>
<name>A0AC60QDW6_IXOPE</name>
<protein>
    <submittedName>
        <fullName evidence="1">Uncharacterized protein</fullName>
    </submittedName>
</protein>
<evidence type="ECO:0000313" key="1">
    <source>
        <dbReference type="EMBL" id="KAG0431510.1"/>
    </source>
</evidence>
<proteinExistence type="predicted"/>
<gene>
    <name evidence="1" type="ORF">HPB47_021739</name>
</gene>
<keyword evidence="2" id="KW-1185">Reference proteome</keyword>
<reference evidence="1 2" key="1">
    <citation type="journal article" date="2020" name="Cell">
        <title>Large-Scale Comparative Analyses of Tick Genomes Elucidate Their Genetic Diversity and Vector Capacities.</title>
        <authorList>
            <consortium name="Tick Genome and Microbiome Consortium (TIGMIC)"/>
            <person name="Jia N."/>
            <person name="Wang J."/>
            <person name="Shi W."/>
            <person name="Du L."/>
            <person name="Sun Y."/>
            <person name="Zhan W."/>
            <person name="Jiang J.F."/>
            <person name="Wang Q."/>
            <person name="Zhang B."/>
            <person name="Ji P."/>
            <person name="Bell-Sakyi L."/>
            <person name="Cui X.M."/>
            <person name="Yuan T.T."/>
            <person name="Jiang B.G."/>
            <person name="Yang W.F."/>
            <person name="Lam T.T."/>
            <person name="Chang Q.C."/>
            <person name="Ding S.J."/>
            <person name="Wang X.J."/>
            <person name="Zhu J.G."/>
            <person name="Ruan X.D."/>
            <person name="Zhao L."/>
            <person name="Wei J.T."/>
            <person name="Ye R.Z."/>
            <person name="Que T.C."/>
            <person name="Du C.H."/>
            <person name="Zhou Y.H."/>
            <person name="Cheng J.X."/>
            <person name="Dai P.F."/>
            <person name="Guo W.B."/>
            <person name="Han X.H."/>
            <person name="Huang E.J."/>
            <person name="Li L.F."/>
            <person name="Wei W."/>
            <person name="Gao Y.C."/>
            <person name="Liu J.Z."/>
            <person name="Shao H.Z."/>
            <person name="Wang X."/>
            <person name="Wang C.C."/>
            <person name="Yang T.C."/>
            <person name="Huo Q.B."/>
            <person name="Li W."/>
            <person name="Chen H.Y."/>
            <person name="Chen S.E."/>
            <person name="Zhou L.G."/>
            <person name="Ni X.B."/>
            <person name="Tian J.H."/>
            <person name="Sheng Y."/>
            <person name="Liu T."/>
            <person name="Pan Y.S."/>
            <person name="Xia L.Y."/>
            <person name="Li J."/>
            <person name="Zhao F."/>
            <person name="Cao W.C."/>
        </authorList>
    </citation>
    <scope>NUCLEOTIDE SEQUENCE [LARGE SCALE GENOMIC DNA]</scope>
    <source>
        <strain evidence="1">Iper-2018</strain>
    </source>
</reference>
<sequence>MRQSHTVLIPEKSKAGAVSEVGVFCPISLLYTDYKILAKILAKRLDIGLKSIIGPHQSYELRGRKISRNLHIRHAIGEATAEGCQPLAVLQLDLRQAFNQVSHEFLLVLDRFGMGEQQREWVALCYREINTWLLVNGEKGVLIPIKRLVCEKHFSPGDFATTAKYTDEKTGRVLEVPLQFRRLKPCATPSIFPNCPAYLSRNTPAAREGPEEKRSQLEAEALQEAVTLSTEAYEDEQRKNSNSSFDELEAALKEFQAQAVCCPGAEATRIHRSWAIFLWKTSIERTHWDNLFLHWESDGLGLEKIVLKAHVQRFLLLRNARDPIFMSTLHQLGFPHLMNWMLYRRPLVPNGAAKLMWRLPVPVTTKDFFVSAHMKVLPAKTWLHQEGIFVPWSLNCDLCGATETLAHVLVECSNTYVFWDEMRTTFNLRDAFKVERTALSSFDIVFCVAKAAQPVCRVYGSCVQPASLLMAPPKPKLKCFPVEQKVKLIREVEKGGGPKLKIAKEFNIPAWTLLTILKNKQDVLGGFQKSSSSKRKRVRDSKYPEVETTLLEWLKSARATNLPVHGPALTAKAEALALRMNKPEFKCSNGWLERFKKRHGVTSKMIVGESGAVCKDTVDTW</sequence>
<dbReference type="EMBL" id="JABSTQ010009218">
    <property type="protein sequence ID" value="KAG0431510.1"/>
    <property type="molecule type" value="Genomic_DNA"/>
</dbReference>